<keyword evidence="11" id="KW-0784">Thiamine biosynthesis</keyword>
<keyword evidence="10" id="KW-0460">Magnesium</keyword>
<keyword evidence="6" id="KW-0479">Metal-binding</keyword>
<dbReference type="Proteomes" id="UP000307968">
    <property type="component" value="Chromosome"/>
</dbReference>
<dbReference type="EMBL" id="LR590463">
    <property type="protein sequence ID" value="VTP65795.1"/>
    <property type="molecule type" value="Genomic_DNA"/>
</dbReference>
<gene>
    <name evidence="12" type="primary">thiM_1</name>
    <name evidence="12" type="ORF">NCTC12971_04261</name>
</gene>
<organism evidence="12 13">
    <name type="scientific">Serratia rubidaea</name>
    <name type="common">Serratia marinorubra</name>
    <dbReference type="NCBI Taxonomy" id="61652"/>
    <lineage>
        <taxon>Bacteria</taxon>
        <taxon>Pseudomonadati</taxon>
        <taxon>Pseudomonadota</taxon>
        <taxon>Gammaproteobacteria</taxon>
        <taxon>Enterobacterales</taxon>
        <taxon>Yersiniaceae</taxon>
        <taxon>Serratia</taxon>
    </lineage>
</organism>
<dbReference type="InterPro" id="IPR000417">
    <property type="entry name" value="Hyethyz_kinase"/>
</dbReference>
<dbReference type="EC" id="2.7.1.50" evidence="4"/>
<comment type="cofactor">
    <cofactor evidence="2">
        <name>Mg(2+)</name>
        <dbReference type="ChEBI" id="CHEBI:18420"/>
    </cofactor>
</comment>
<evidence type="ECO:0000313" key="12">
    <source>
        <dbReference type="EMBL" id="VTP65795.1"/>
    </source>
</evidence>
<evidence type="ECO:0000256" key="2">
    <source>
        <dbReference type="ARBA" id="ARBA00001946"/>
    </source>
</evidence>
<comment type="catalytic activity">
    <reaction evidence="1">
        <text>5-(2-hydroxyethyl)-4-methylthiazole + ATP = 4-methyl-5-(2-phosphooxyethyl)-thiazole + ADP + H(+)</text>
        <dbReference type="Rhea" id="RHEA:24212"/>
        <dbReference type="ChEBI" id="CHEBI:15378"/>
        <dbReference type="ChEBI" id="CHEBI:17957"/>
        <dbReference type="ChEBI" id="CHEBI:30616"/>
        <dbReference type="ChEBI" id="CHEBI:58296"/>
        <dbReference type="ChEBI" id="CHEBI:456216"/>
        <dbReference type="EC" id="2.7.1.50"/>
    </reaction>
</comment>
<dbReference type="Gene3D" id="3.40.1190.20">
    <property type="match status" value="1"/>
</dbReference>
<dbReference type="GO" id="GO:0005524">
    <property type="term" value="F:ATP binding"/>
    <property type="evidence" value="ECO:0007669"/>
    <property type="project" value="UniProtKB-KW"/>
</dbReference>
<dbReference type="GO" id="GO:0009229">
    <property type="term" value="P:thiamine diphosphate biosynthetic process"/>
    <property type="evidence" value="ECO:0007669"/>
    <property type="project" value="UniProtKB-UniPathway"/>
</dbReference>
<keyword evidence="5 12" id="KW-0808">Transferase</keyword>
<comment type="pathway">
    <text evidence="3">Cofactor biosynthesis; thiamine diphosphate biosynthesis; 4-methyl-5-(2-phosphoethyl)-thiazole from 5-(2-hydroxyethyl)-4-methylthiazole: step 1/1.</text>
</comment>
<evidence type="ECO:0000313" key="13">
    <source>
        <dbReference type="Proteomes" id="UP000307968"/>
    </source>
</evidence>
<evidence type="ECO:0000256" key="6">
    <source>
        <dbReference type="ARBA" id="ARBA00022723"/>
    </source>
</evidence>
<dbReference type="GO" id="GO:0009228">
    <property type="term" value="P:thiamine biosynthetic process"/>
    <property type="evidence" value="ECO:0007669"/>
    <property type="project" value="UniProtKB-KW"/>
</dbReference>
<accession>A0A4U9HPR5</accession>
<keyword evidence="9" id="KW-0067">ATP-binding</keyword>
<evidence type="ECO:0000256" key="3">
    <source>
        <dbReference type="ARBA" id="ARBA00004868"/>
    </source>
</evidence>
<evidence type="ECO:0000256" key="8">
    <source>
        <dbReference type="ARBA" id="ARBA00022777"/>
    </source>
</evidence>
<evidence type="ECO:0000256" key="7">
    <source>
        <dbReference type="ARBA" id="ARBA00022741"/>
    </source>
</evidence>
<dbReference type="UniPathway" id="UPA00060">
    <property type="reaction ID" value="UER00139"/>
</dbReference>
<dbReference type="Pfam" id="PF02110">
    <property type="entry name" value="HK"/>
    <property type="match status" value="1"/>
</dbReference>
<evidence type="ECO:0000256" key="9">
    <source>
        <dbReference type="ARBA" id="ARBA00022840"/>
    </source>
</evidence>
<proteinExistence type="predicted"/>
<dbReference type="InterPro" id="IPR029056">
    <property type="entry name" value="Ribokinase-like"/>
</dbReference>
<keyword evidence="8 12" id="KW-0418">Kinase</keyword>
<protein>
    <recommendedName>
        <fullName evidence="4">hydroxyethylthiazole kinase</fullName>
        <ecNumber evidence="4">2.7.1.50</ecNumber>
    </recommendedName>
</protein>
<evidence type="ECO:0000256" key="11">
    <source>
        <dbReference type="ARBA" id="ARBA00022977"/>
    </source>
</evidence>
<evidence type="ECO:0000256" key="4">
    <source>
        <dbReference type="ARBA" id="ARBA00012129"/>
    </source>
</evidence>
<reference evidence="12 13" key="1">
    <citation type="submission" date="2019-05" db="EMBL/GenBank/DDBJ databases">
        <authorList>
            <consortium name="Pathogen Informatics"/>
        </authorList>
    </citation>
    <scope>NUCLEOTIDE SEQUENCE [LARGE SCALE GENOMIC DNA]</scope>
    <source>
        <strain evidence="12 13">NCTC12971</strain>
    </source>
</reference>
<dbReference type="GO" id="GO:0000287">
    <property type="term" value="F:magnesium ion binding"/>
    <property type="evidence" value="ECO:0007669"/>
    <property type="project" value="InterPro"/>
</dbReference>
<dbReference type="SUPFAM" id="SSF53613">
    <property type="entry name" value="Ribokinase-like"/>
    <property type="match status" value="1"/>
</dbReference>
<keyword evidence="7" id="KW-0547">Nucleotide-binding</keyword>
<dbReference type="GO" id="GO:0004417">
    <property type="term" value="F:hydroxyethylthiazole kinase activity"/>
    <property type="evidence" value="ECO:0007669"/>
    <property type="project" value="UniProtKB-EC"/>
</dbReference>
<evidence type="ECO:0000256" key="10">
    <source>
        <dbReference type="ARBA" id="ARBA00022842"/>
    </source>
</evidence>
<evidence type="ECO:0000256" key="1">
    <source>
        <dbReference type="ARBA" id="ARBA00001771"/>
    </source>
</evidence>
<sequence length="129" mass="12976">MALSGLQASGRGVDSTADSLVALPAAQQLAQRSGAVVAVTGATDYITDGRRSWAVSGGDPLMTRVVGTGCALSAVVTAFCSLPGERLDHVAAACRVMAHCGAVASRQAGGPGSFTPAFLDALYHWQGEA</sequence>
<name>A0A4U9HPR5_SERRU</name>
<evidence type="ECO:0000256" key="5">
    <source>
        <dbReference type="ARBA" id="ARBA00022679"/>
    </source>
</evidence>
<dbReference type="AlphaFoldDB" id="A0A4U9HPR5"/>